<evidence type="ECO:0000313" key="2">
    <source>
        <dbReference type="EMBL" id="MBS7813620.1"/>
    </source>
</evidence>
<name>A0ABS5QKR6_9PROT</name>
<organism evidence="2 3">
    <name type="scientific">Roseococcus pinisoli</name>
    <dbReference type="NCBI Taxonomy" id="2835040"/>
    <lineage>
        <taxon>Bacteria</taxon>
        <taxon>Pseudomonadati</taxon>
        <taxon>Pseudomonadota</taxon>
        <taxon>Alphaproteobacteria</taxon>
        <taxon>Acetobacterales</taxon>
        <taxon>Roseomonadaceae</taxon>
        <taxon>Roseococcus</taxon>
    </lineage>
</organism>
<proteinExistence type="predicted"/>
<reference evidence="2 3" key="1">
    <citation type="submission" date="2021-05" db="EMBL/GenBank/DDBJ databases">
        <title>Roseococcus sp. XZZS9, whole genome shotgun sequencing project.</title>
        <authorList>
            <person name="Zhao G."/>
            <person name="Shen L."/>
        </authorList>
    </citation>
    <scope>NUCLEOTIDE SEQUENCE [LARGE SCALE GENOMIC DNA]</scope>
    <source>
        <strain evidence="2 3">XZZS9</strain>
    </source>
</reference>
<dbReference type="Proteomes" id="UP000766336">
    <property type="component" value="Unassembled WGS sequence"/>
</dbReference>
<feature type="signal peptide" evidence="1">
    <location>
        <begin position="1"/>
        <end position="24"/>
    </location>
</feature>
<keyword evidence="3" id="KW-1185">Reference proteome</keyword>
<evidence type="ECO:0000313" key="3">
    <source>
        <dbReference type="Proteomes" id="UP000766336"/>
    </source>
</evidence>
<accession>A0ABS5QKR6</accession>
<evidence type="ECO:0008006" key="4">
    <source>
        <dbReference type="Google" id="ProtNLM"/>
    </source>
</evidence>
<keyword evidence="1" id="KW-0732">Signal</keyword>
<dbReference type="EMBL" id="JAHCDA010000005">
    <property type="protein sequence ID" value="MBS7813620.1"/>
    <property type="molecule type" value="Genomic_DNA"/>
</dbReference>
<protein>
    <recommendedName>
        <fullName evidence="4">YtkA-like domain-containing protein</fullName>
    </recommendedName>
</protein>
<feature type="chain" id="PRO_5045051745" description="YtkA-like domain-containing protein" evidence="1">
    <location>
        <begin position="25"/>
        <end position="135"/>
    </location>
</feature>
<gene>
    <name evidence="2" type="ORF">KHU32_21950</name>
</gene>
<sequence length="135" mass="14280">MQRRNLLAAATGLATLALPFAGQAQNAAGGHRHVHSGAEVRIGAFEAELVVRGSEATLTIVDANEQPVDAARFRATAVALGRGNERRNMEFRPAGANRLTSAVDFPFDGKFRATVTLHGPDGLIGTGRYNVDASR</sequence>
<evidence type="ECO:0000256" key="1">
    <source>
        <dbReference type="SAM" id="SignalP"/>
    </source>
</evidence>
<dbReference type="RefSeq" id="WP_213672313.1">
    <property type="nucleotide sequence ID" value="NZ_JAHCDA010000005.1"/>
</dbReference>
<comment type="caution">
    <text evidence="2">The sequence shown here is derived from an EMBL/GenBank/DDBJ whole genome shotgun (WGS) entry which is preliminary data.</text>
</comment>